<protein>
    <submittedName>
        <fullName evidence="2">Uncharacterized protein</fullName>
    </submittedName>
</protein>
<accession>A0A6J4JR73</accession>
<gene>
    <name evidence="2" type="ORF">AVDCRST_MAG63-3907</name>
</gene>
<organism evidence="2">
    <name type="scientific">uncultured Armatimonadetes bacterium</name>
    <dbReference type="NCBI Taxonomy" id="157466"/>
    <lineage>
        <taxon>Bacteria</taxon>
        <taxon>Bacillati</taxon>
        <taxon>Armatimonadota</taxon>
        <taxon>environmental samples</taxon>
    </lineage>
</organism>
<dbReference type="AlphaFoldDB" id="A0A6J4JR73"/>
<proteinExistence type="predicted"/>
<sequence length="229" mass="24200">MTPRKTTFLLCRLGLAAALTASGFVLAWAPTAHRETSPTPRRTVERVKGETTARAPAATVTEILARISAGADVQVVADSSVAGAHVRLPAPVSGGTARQQLARLVRALPPGTSLHKVYLPSPAAGRPSYSGDDVAAYVAARKRLFPGAHERDSEGVEILGRRFSGARADAYVAELNLKPVYLVTNLAAYPAPKAGDGVGMTPERRLAMLRKKAMTLPSKEFHLEDAAAD</sequence>
<feature type="signal peptide" evidence="1">
    <location>
        <begin position="1"/>
        <end position="27"/>
    </location>
</feature>
<reference evidence="2" key="1">
    <citation type="submission" date="2020-02" db="EMBL/GenBank/DDBJ databases">
        <authorList>
            <person name="Meier V. D."/>
        </authorList>
    </citation>
    <scope>NUCLEOTIDE SEQUENCE</scope>
    <source>
        <strain evidence="2">AVDCRST_MAG63</strain>
    </source>
</reference>
<name>A0A6J4JR73_9BACT</name>
<evidence type="ECO:0000256" key="1">
    <source>
        <dbReference type="SAM" id="SignalP"/>
    </source>
</evidence>
<dbReference type="EMBL" id="CADCTO010000529">
    <property type="protein sequence ID" value="CAA9285353.1"/>
    <property type="molecule type" value="Genomic_DNA"/>
</dbReference>
<keyword evidence="1" id="KW-0732">Signal</keyword>
<evidence type="ECO:0000313" key="2">
    <source>
        <dbReference type="EMBL" id="CAA9285353.1"/>
    </source>
</evidence>
<feature type="chain" id="PRO_5027065188" evidence="1">
    <location>
        <begin position="28"/>
        <end position="229"/>
    </location>
</feature>